<sequence>MAGIKVKAKLKGGVVKVKAMVKHPMMTYNMAEKKTGSRDNANFVTHLTATVNGETVLDMSTSQFLSKNPIFKFQFKGIGKKGDKVEMLAVDLKGKTYKGKGKIK</sequence>
<protein>
    <submittedName>
        <fullName evidence="2">Thiosulfate oxidation carrier complex protein SoxZ</fullName>
    </submittedName>
</protein>
<evidence type="ECO:0000313" key="2">
    <source>
        <dbReference type="EMBL" id="QOP44604.1"/>
    </source>
</evidence>
<reference evidence="2 3" key="1">
    <citation type="submission" date="2019-06" db="EMBL/GenBank/DDBJ databases">
        <title>Sulfurimonas gotlandica sp. nov., a chemoautotrophic and psychrotolerant epsilonproteobacterium isolated from a pelagic redoxcline, and an emended description of the genus Sulfurimonas.</title>
        <authorList>
            <person name="Wang S."/>
            <person name="Jiang L."/>
            <person name="Shao Z."/>
        </authorList>
    </citation>
    <scope>NUCLEOTIDE SEQUENCE [LARGE SCALE GENOMIC DNA]</scope>
    <source>
        <strain evidence="2 3">S2-6</strain>
    </source>
</reference>
<organism evidence="2 3">
    <name type="scientific">Sulfurimonas sediminis</name>
    <dbReference type="NCBI Taxonomy" id="2590020"/>
    <lineage>
        <taxon>Bacteria</taxon>
        <taxon>Pseudomonadati</taxon>
        <taxon>Campylobacterota</taxon>
        <taxon>Epsilonproteobacteria</taxon>
        <taxon>Campylobacterales</taxon>
        <taxon>Sulfurimonadaceae</taxon>
        <taxon>Sulfurimonas</taxon>
    </lineage>
</organism>
<dbReference type="EMBL" id="CP041235">
    <property type="protein sequence ID" value="QOP44604.1"/>
    <property type="molecule type" value="Genomic_DNA"/>
</dbReference>
<accession>A0A7M1B4F8</accession>
<dbReference type="NCBIfam" id="TIGR04490">
    <property type="entry name" value="SoxZ_true"/>
    <property type="match status" value="1"/>
</dbReference>
<dbReference type="Proteomes" id="UP000593719">
    <property type="component" value="Chromosome"/>
</dbReference>
<evidence type="ECO:0000259" key="1">
    <source>
        <dbReference type="Pfam" id="PF08770"/>
    </source>
</evidence>
<proteinExistence type="predicted"/>
<dbReference type="InterPro" id="IPR014756">
    <property type="entry name" value="Ig_E-set"/>
</dbReference>
<name>A0A7M1B4F8_9BACT</name>
<dbReference type="Gene3D" id="2.60.40.10">
    <property type="entry name" value="Immunoglobulins"/>
    <property type="match status" value="1"/>
</dbReference>
<keyword evidence="3" id="KW-1185">Reference proteome</keyword>
<dbReference type="AlphaFoldDB" id="A0A7M1B4F8"/>
<dbReference type="InterPro" id="IPR013783">
    <property type="entry name" value="Ig-like_fold"/>
</dbReference>
<dbReference type="Pfam" id="PF08770">
    <property type="entry name" value="SoxZ"/>
    <property type="match status" value="1"/>
</dbReference>
<gene>
    <name evidence="2" type="primary">soxZ</name>
    <name evidence="2" type="ORF">FJR45_11895</name>
</gene>
<evidence type="ECO:0000313" key="3">
    <source>
        <dbReference type="Proteomes" id="UP000593719"/>
    </source>
</evidence>
<dbReference type="InterPro" id="IPR014880">
    <property type="entry name" value="SoxZ_dom"/>
</dbReference>
<dbReference type="KEGG" id="ssei:FJR45_11895"/>
<dbReference type="InterPro" id="IPR030995">
    <property type="entry name" value="SoxZ"/>
</dbReference>
<feature type="domain" description="Sulphur oxidation protein SoxZ" evidence="1">
    <location>
        <begin position="5"/>
        <end position="99"/>
    </location>
</feature>
<dbReference type="SUPFAM" id="SSF81296">
    <property type="entry name" value="E set domains"/>
    <property type="match status" value="1"/>
</dbReference>
<dbReference type="RefSeq" id="WP_193150732.1">
    <property type="nucleotide sequence ID" value="NZ_CP041235.1"/>
</dbReference>